<feature type="domain" description="Bacterial surface antigen (D15)" evidence="6">
    <location>
        <begin position="430"/>
        <end position="754"/>
    </location>
</feature>
<dbReference type="InterPro" id="IPR039910">
    <property type="entry name" value="D15-like"/>
</dbReference>
<comment type="subcellular location">
    <subcellularLocation>
        <location evidence="1">Membrane</location>
    </subcellularLocation>
</comment>
<dbReference type="InterPro" id="IPR000184">
    <property type="entry name" value="Bac_surfAg_D15"/>
</dbReference>
<dbReference type="AlphaFoldDB" id="A0A644VG29"/>
<evidence type="ECO:0000256" key="5">
    <source>
        <dbReference type="ARBA" id="ARBA00023237"/>
    </source>
</evidence>
<dbReference type="PROSITE" id="PS51257">
    <property type="entry name" value="PROKAR_LIPOPROTEIN"/>
    <property type="match status" value="1"/>
</dbReference>
<sequence length="780" mass="87873">MKTMRMMNQINNTSLFRWASLLMVAILLSACSTTRNLPDGEVLYTGIRKIAIQNEDSTKAGQAALEEIEAALAYPPNNAIFGSSSLRTPFPFGLWIYNGFVNKKSKFSKWIFNKLAAKPVLISTVSPDVRTKVVQNLLREYGYFNGTASYSVLPDKKDSLKAKVSYQIDMRQPYKIDTVIYTSISPKADSIVRQTLAERAIRPNDNFSVIKLEEERQRLASIMRNKGYYYFRPDFIAYQADTLNYPGRVGLKVISKPGLPATAVRPWHVGNISYSLNGYDGETPTDSILYKDLMIYYEGKLRVRPRILYNRLFFRKGDLYKQSVQEKTQSALNRLSIFRYTDMQYTPKDTSLACDTLNLRINAMYELPLDGELELNVTSKSNNQAGPGAVVSLTRRNLFKGGEVLGITLRGSYEWQTGNRVNGASNSINSYELGLSGTLTFPRIIFPGFQHKIYDYPANTTFKLYADQLNRSRFFKLLAFGGSASYSFQPTASSKHTLVPFRLTYNLLQSTTHEFDSITAANPALYLSLKNQFIPAMSYTYTYDNAMIKEGKNQLWWESSITSAGNILSGIKALAGKSFTKGKTILGNPYAQFIKLTSEIRVTHEIDRNQQLAMRLMGGFIYSYGNATIAPYSEQFYIGGANSIRAFTVRSIGPGRFRPNIENPYSYIDQTGDVKLEANIEYRFRMIENLHGAVFLDAGNIWLLRSDEARPGGLINSANFLNDIALGTGAGIRYDLEFLVLRLDLGIALHTPYETGKKGYYNIPRFKDGLGLHLAIGYPF</sequence>
<comment type="caution">
    <text evidence="7">The sequence shown here is derived from an EMBL/GenBank/DDBJ whole genome shotgun (WGS) entry which is preliminary data.</text>
</comment>
<dbReference type="PANTHER" id="PTHR12815">
    <property type="entry name" value="SORTING AND ASSEMBLY MACHINERY SAMM50 PROTEIN FAMILY MEMBER"/>
    <property type="match status" value="1"/>
</dbReference>
<evidence type="ECO:0000259" key="6">
    <source>
        <dbReference type="Pfam" id="PF01103"/>
    </source>
</evidence>
<evidence type="ECO:0000313" key="7">
    <source>
        <dbReference type="EMBL" id="MPL90145.1"/>
    </source>
</evidence>
<proteinExistence type="predicted"/>
<name>A0A644VG29_9ZZZZ</name>
<evidence type="ECO:0000256" key="3">
    <source>
        <dbReference type="ARBA" id="ARBA00022729"/>
    </source>
</evidence>
<dbReference type="EMBL" id="VSSQ01000296">
    <property type="protein sequence ID" value="MPL90145.1"/>
    <property type="molecule type" value="Genomic_DNA"/>
</dbReference>
<gene>
    <name evidence="7" type="primary">bamA_13</name>
    <name evidence="7" type="ORF">SDC9_36190</name>
</gene>
<dbReference type="GO" id="GO:0019867">
    <property type="term" value="C:outer membrane"/>
    <property type="evidence" value="ECO:0007669"/>
    <property type="project" value="InterPro"/>
</dbReference>
<keyword evidence="4" id="KW-0472">Membrane</keyword>
<protein>
    <submittedName>
        <fullName evidence="7">Outer membrane protein assembly factor BamA</fullName>
    </submittedName>
</protein>
<organism evidence="7">
    <name type="scientific">bioreactor metagenome</name>
    <dbReference type="NCBI Taxonomy" id="1076179"/>
    <lineage>
        <taxon>unclassified sequences</taxon>
        <taxon>metagenomes</taxon>
        <taxon>ecological metagenomes</taxon>
    </lineage>
</organism>
<accession>A0A644VG29</accession>
<evidence type="ECO:0000256" key="4">
    <source>
        <dbReference type="ARBA" id="ARBA00023136"/>
    </source>
</evidence>
<keyword evidence="3" id="KW-0732">Signal</keyword>
<keyword evidence="5" id="KW-0998">Cell outer membrane</keyword>
<reference evidence="7" key="1">
    <citation type="submission" date="2019-08" db="EMBL/GenBank/DDBJ databases">
        <authorList>
            <person name="Kucharzyk K."/>
            <person name="Murdoch R.W."/>
            <person name="Higgins S."/>
            <person name="Loffler F."/>
        </authorList>
    </citation>
    <scope>NUCLEOTIDE SEQUENCE</scope>
</reference>
<evidence type="ECO:0000256" key="1">
    <source>
        <dbReference type="ARBA" id="ARBA00004370"/>
    </source>
</evidence>
<dbReference type="Gene3D" id="2.40.160.50">
    <property type="entry name" value="membrane protein fhac: a member of the omp85/tpsb transporter family"/>
    <property type="match status" value="1"/>
</dbReference>
<evidence type="ECO:0000256" key="2">
    <source>
        <dbReference type="ARBA" id="ARBA00022692"/>
    </source>
</evidence>
<keyword evidence="2" id="KW-0812">Transmembrane</keyword>
<dbReference type="Pfam" id="PF01103">
    <property type="entry name" value="Omp85"/>
    <property type="match status" value="1"/>
</dbReference>
<dbReference type="PANTHER" id="PTHR12815:SF47">
    <property type="entry name" value="TRANSLOCATION AND ASSEMBLY MODULE SUBUNIT TAMA"/>
    <property type="match status" value="1"/>
</dbReference>